<comment type="caution">
    <text evidence="2">The sequence shown here is derived from an EMBL/GenBank/DDBJ whole genome shotgun (WGS) entry which is preliminary data.</text>
</comment>
<dbReference type="InterPro" id="IPR006059">
    <property type="entry name" value="SBP"/>
</dbReference>
<dbReference type="RefSeq" id="WP_145904658.1">
    <property type="nucleotide sequence ID" value="NZ_BAAAMZ010000018.1"/>
</dbReference>
<dbReference type="PANTHER" id="PTHR43649:SF12">
    <property type="entry name" value="DIACETYLCHITOBIOSE BINDING PROTEIN DASA"/>
    <property type="match status" value="1"/>
</dbReference>
<gene>
    <name evidence="2" type="ORF">FHX73_111993</name>
</gene>
<dbReference type="Pfam" id="PF01547">
    <property type="entry name" value="SBP_bac_1"/>
    <property type="match status" value="1"/>
</dbReference>
<dbReference type="PANTHER" id="PTHR43649">
    <property type="entry name" value="ARABINOSE-BINDING PROTEIN-RELATED"/>
    <property type="match status" value="1"/>
</dbReference>
<evidence type="ECO:0000313" key="2">
    <source>
        <dbReference type="EMBL" id="TWF98190.1"/>
    </source>
</evidence>
<dbReference type="Proteomes" id="UP000317940">
    <property type="component" value="Unassembled WGS sequence"/>
</dbReference>
<sequence>MRTQRPAALPMAAGIALATALTLTTTACGGGSTTAGSDSSPKTLTYWASNQGTSLDNDKQVLEPELKKFEQQTGIKVDLEVIPWSDLLNRILAATASGQGPDVLNIGNTWSASLQATGALLPFDQAAFARIGGKDRFLPAAVASAGAVGKDPAAVPLYSMAYGLYYDKTLFQAAGIANPPTTWDELVADGKKLTTGSQYGLAIEGGNVSENVHNAFMLGLQHGTGFYDTSGKPQFDSPQAVAAVKQYVDFIAADKIAAPGDAEYAANQSVTDFATGKAAMLMWQAAGPSLKSHGMNPDDYGVASIPVPAGATGSQATTSMVAGINLAVFKNTHNLDGALDFVKFMTGDDEQKILNSSYGSLPPVRSVEADPAFATPELKTLAGVLQNSAAPLPQVASESQFETLVGTAVKNLLAAAAAGQPVTDATVKSELTKAQQQMPAG</sequence>
<feature type="chain" id="PRO_5021980164" evidence="1">
    <location>
        <begin position="30"/>
        <end position="441"/>
    </location>
</feature>
<reference evidence="2 3" key="1">
    <citation type="submission" date="2019-06" db="EMBL/GenBank/DDBJ databases">
        <title>Sequencing the genomes of 1000 actinobacteria strains.</title>
        <authorList>
            <person name="Klenk H.-P."/>
        </authorList>
    </citation>
    <scope>NUCLEOTIDE SEQUENCE [LARGE SCALE GENOMIC DNA]</scope>
    <source>
        <strain evidence="2 3">DSM 44826</strain>
    </source>
</reference>
<keyword evidence="1" id="KW-0732">Signal</keyword>
<dbReference type="PROSITE" id="PS51257">
    <property type="entry name" value="PROKAR_LIPOPROTEIN"/>
    <property type="match status" value="1"/>
</dbReference>
<organism evidence="2 3">
    <name type="scientific">Kitasatospora viridis</name>
    <dbReference type="NCBI Taxonomy" id="281105"/>
    <lineage>
        <taxon>Bacteria</taxon>
        <taxon>Bacillati</taxon>
        <taxon>Actinomycetota</taxon>
        <taxon>Actinomycetes</taxon>
        <taxon>Kitasatosporales</taxon>
        <taxon>Streptomycetaceae</taxon>
        <taxon>Kitasatospora</taxon>
    </lineage>
</organism>
<protein>
    <submittedName>
        <fullName evidence="2">Carbohydrate ABC transporter substrate-binding protein (CUT1 family)</fullName>
    </submittedName>
</protein>
<evidence type="ECO:0000256" key="1">
    <source>
        <dbReference type="SAM" id="SignalP"/>
    </source>
</evidence>
<feature type="signal peptide" evidence="1">
    <location>
        <begin position="1"/>
        <end position="29"/>
    </location>
</feature>
<keyword evidence="3" id="KW-1185">Reference proteome</keyword>
<dbReference type="CDD" id="cd13585">
    <property type="entry name" value="PBP2_TMBP_like"/>
    <property type="match status" value="1"/>
</dbReference>
<dbReference type="OrthoDB" id="9780991at2"/>
<proteinExistence type="predicted"/>
<accession>A0A561UFQ7</accession>
<evidence type="ECO:0000313" key="3">
    <source>
        <dbReference type="Proteomes" id="UP000317940"/>
    </source>
</evidence>
<dbReference type="InterPro" id="IPR050490">
    <property type="entry name" value="Bact_solute-bd_prot1"/>
</dbReference>
<dbReference type="AlphaFoldDB" id="A0A561UFQ7"/>
<dbReference type="Gene3D" id="3.40.190.10">
    <property type="entry name" value="Periplasmic binding protein-like II"/>
    <property type="match status" value="2"/>
</dbReference>
<name>A0A561UFQ7_9ACTN</name>
<dbReference type="SUPFAM" id="SSF53850">
    <property type="entry name" value="Periplasmic binding protein-like II"/>
    <property type="match status" value="1"/>
</dbReference>
<dbReference type="EMBL" id="VIWT01000001">
    <property type="protein sequence ID" value="TWF98190.1"/>
    <property type="molecule type" value="Genomic_DNA"/>
</dbReference>